<accession>A0ABD1Z8K7</accession>
<reference evidence="1 2" key="1">
    <citation type="submission" date="2024-09" db="EMBL/GenBank/DDBJ databases">
        <title>Chromosome-scale assembly of Riccia fluitans.</title>
        <authorList>
            <person name="Paukszto L."/>
            <person name="Sawicki J."/>
            <person name="Karawczyk K."/>
            <person name="Piernik-Szablinska J."/>
            <person name="Szczecinska M."/>
            <person name="Mazdziarz M."/>
        </authorList>
    </citation>
    <scope>NUCLEOTIDE SEQUENCE [LARGE SCALE GENOMIC DNA]</scope>
    <source>
        <strain evidence="1">Rf_01</strain>
        <tissue evidence="1">Aerial parts of the thallus</tissue>
    </source>
</reference>
<keyword evidence="2" id="KW-1185">Reference proteome</keyword>
<protein>
    <submittedName>
        <fullName evidence="1">Uncharacterized protein</fullName>
    </submittedName>
</protein>
<evidence type="ECO:0000313" key="2">
    <source>
        <dbReference type="Proteomes" id="UP001605036"/>
    </source>
</evidence>
<gene>
    <name evidence="1" type="ORF">R1flu_011713</name>
</gene>
<organism evidence="1 2">
    <name type="scientific">Riccia fluitans</name>
    <dbReference type="NCBI Taxonomy" id="41844"/>
    <lineage>
        <taxon>Eukaryota</taxon>
        <taxon>Viridiplantae</taxon>
        <taxon>Streptophyta</taxon>
        <taxon>Embryophyta</taxon>
        <taxon>Marchantiophyta</taxon>
        <taxon>Marchantiopsida</taxon>
        <taxon>Marchantiidae</taxon>
        <taxon>Marchantiales</taxon>
        <taxon>Ricciaceae</taxon>
        <taxon>Riccia</taxon>
    </lineage>
</organism>
<evidence type="ECO:0000313" key="1">
    <source>
        <dbReference type="EMBL" id="KAL2644126.1"/>
    </source>
</evidence>
<sequence length="76" mass="8402">MTSYGAKGFVQWELMSSVVGQGHNRDGAKCRSADQLVSRRQMSRSLGSLVWWPNGTASLVRDGVFEVRLKDNVLSS</sequence>
<comment type="caution">
    <text evidence="1">The sequence shown here is derived from an EMBL/GenBank/DDBJ whole genome shotgun (WGS) entry which is preliminary data.</text>
</comment>
<dbReference type="AlphaFoldDB" id="A0ABD1Z8K7"/>
<dbReference type="Proteomes" id="UP001605036">
    <property type="component" value="Unassembled WGS sequence"/>
</dbReference>
<name>A0ABD1Z8K7_9MARC</name>
<dbReference type="EMBL" id="JBHFFA010000002">
    <property type="protein sequence ID" value="KAL2644126.1"/>
    <property type="molecule type" value="Genomic_DNA"/>
</dbReference>
<proteinExistence type="predicted"/>